<dbReference type="AlphaFoldDB" id="A0A074YLE5"/>
<keyword evidence="2" id="KW-0812">Transmembrane</keyword>
<dbReference type="RefSeq" id="XP_013343500.1">
    <property type="nucleotide sequence ID" value="XM_013488046.1"/>
</dbReference>
<evidence type="ECO:0000313" key="4">
    <source>
        <dbReference type="Proteomes" id="UP000030641"/>
    </source>
</evidence>
<dbReference type="Proteomes" id="UP000030641">
    <property type="component" value="Unassembled WGS sequence"/>
</dbReference>
<dbReference type="InParanoid" id="A0A074YLE5"/>
<proteinExistence type="predicted"/>
<accession>A0A074YLE5</accession>
<sequence length="186" mass="21426">MSVKFAISPTFLRIHTYRSPVVYDSSLEMAAPSERVTPIRTRSSLLRSCTAGRGVKSDADMNRRENSQTKDSRSYPLENHRMMLDDFHPAIAADNLRLRFRCLPPPEVPNSNVSGVLAWIVAMYDAVDFRDVVHVHRKIRWINTYPFERDFVILIPCLLAAVTGFAHALWKRERQSNVRVKMILIQ</sequence>
<protein>
    <submittedName>
        <fullName evidence="3">Uncharacterized protein</fullName>
    </submittedName>
</protein>
<reference evidence="3 4" key="1">
    <citation type="journal article" date="2014" name="BMC Genomics">
        <title>Genome sequencing of four Aureobasidium pullulans varieties: biotechnological potential, stress tolerance, and description of new species.</title>
        <authorList>
            <person name="Gostin Ar C."/>
            <person name="Ohm R.A."/>
            <person name="Kogej T."/>
            <person name="Sonjak S."/>
            <person name="Turk M."/>
            <person name="Zajc J."/>
            <person name="Zalar P."/>
            <person name="Grube M."/>
            <person name="Sun H."/>
            <person name="Han J."/>
            <person name="Sharma A."/>
            <person name="Chiniquy J."/>
            <person name="Ngan C.Y."/>
            <person name="Lipzen A."/>
            <person name="Barry K."/>
            <person name="Grigoriev I.V."/>
            <person name="Gunde-Cimerman N."/>
        </authorList>
    </citation>
    <scope>NUCLEOTIDE SEQUENCE [LARGE SCALE GENOMIC DNA]</scope>
    <source>
        <strain evidence="3 4">EXF-2481</strain>
    </source>
</reference>
<gene>
    <name evidence="3" type="ORF">AUEXF2481DRAFT_40185</name>
</gene>
<keyword evidence="2" id="KW-0472">Membrane</keyword>
<dbReference type="HOGENOM" id="CLU_1454119_0_0_1"/>
<evidence type="ECO:0000313" key="3">
    <source>
        <dbReference type="EMBL" id="KEQ94942.1"/>
    </source>
</evidence>
<organism evidence="3 4">
    <name type="scientific">Aureobasidium subglaciale (strain EXF-2481)</name>
    <name type="common">Aureobasidium pullulans var. subglaciale</name>
    <dbReference type="NCBI Taxonomy" id="1043005"/>
    <lineage>
        <taxon>Eukaryota</taxon>
        <taxon>Fungi</taxon>
        <taxon>Dikarya</taxon>
        <taxon>Ascomycota</taxon>
        <taxon>Pezizomycotina</taxon>
        <taxon>Dothideomycetes</taxon>
        <taxon>Dothideomycetidae</taxon>
        <taxon>Dothideales</taxon>
        <taxon>Saccotheciaceae</taxon>
        <taxon>Aureobasidium</taxon>
    </lineage>
</organism>
<evidence type="ECO:0000256" key="1">
    <source>
        <dbReference type="SAM" id="MobiDB-lite"/>
    </source>
</evidence>
<keyword evidence="2" id="KW-1133">Transmembrane helix</keyword>
<feature type="region of interest" description="Disordered" evidence="1">
    <location>
        <begin position="51"/>
        <end position="75"/>
    </location>
</feature>
<evidence type="ECO:0000256" key="2">
    <source>
        <dbReference type="SAM" id="Phobius"/>
    </source>
</evidence>
<dbReference type="GeneID" id="25366533"/>
<feature type="transmembrane region" description="Helical" evidence="2">
    <location>
        <begin position="151"/>
        <end position="170"/>
    </location>
</feature>
<name>A0A074YLE5_AURSE</name>
<keyword evidence="4" id="KW-1185">Reference proteome</keyword>
<dbReference type="EMBL" id="KL584760">
    <property type="protein sequence ID" value="KEQ94942.1"/>
    <property type="molecule type" value="Genomic_DNA"/>
</dbReference>
<feature type="compositionally biased region" description="Basic and acidic residues" evidence="1">
    <location>
        <begin position="55"/>
        <end position="75"/>
    </location>
</feature>